<proteinExistence type="predicted"/>
<dbReference type="PROSITE" id="PS51257">
    <property type="entry name" value="PROKAR_LIPOPROTEIN"/>
    <property type="match status" value="1"/>
</dbReference>
<accession>A0A2T5RMV8</accession>
<gene>
    <name evidence="1" type="ORF">C8C76_1064</name>
</gene>
<organism evidence="1 2">
    <name type="scientific">Halanaerobium saccharolyticum</name>
    <dbReference type="NCBI Taxonomy" id="43595"/>
    <lineage>
        <taxon>Bacteria</taxon>
        <taxon>Bacillati</taxon>
        <taxon>Bacillota</taxon>
        <taxon>Clostridia</taxon>
        <taxon>Halanaerobiales</taxon>
        <taxon>Halanaerobiaceae</taxon>
        <taxon>Halanaerobium</taxon>
    </lineage>
</organism>
<dbReference type="EMBL" id="QAXS01000006">
    <property type="protein sequence ID" value="PTW00849.1"/>
    <property type="molecule type" value="Genomic_DNA"/>
</dbReference>
<reference evidence="1 2" key="1">
    <citation type="submission" date="2018-04" db="EMBL/GenBank/DDBJ databases">
        <title>Subsurface microbial communities from deep shales in Ohio and West Virginia, USA.</title>
        <authorList>
            <person name="Wrighton K."/>
        </authorList>
    </citation>
    <scope>NUCLEOTIDE SEQUENCE [LARGE SCALE GENOMIC DNA]</scope>
    <source>
        <strain evidence="1 2">WC1</strain>
    </source>
</reference>
<dbReference type="AlphaFoldDB" id="A0A2T5RMV8"/>
<sequence length="372" mass="40711">MMIKRKIWGFVFVVLALMIILSGCESGSSGELSDVKDVRIFAGSVGPGDFINIEVNVTDGYLDYEVKALTNPSVIVEQDRIGFSKPGSDFYVMDNDDRFLMLGDEVLIATDKAVDEDTGEEIITALKEMDSNEANQISGKYNIITSLEGAPGIVDFQSGGIVEIKIDLDGNGSYSEDEESFTADYSYKDDYKALEMIENNNGLFKHYGVFLDGDIGIFDSYVENDSGSLEGDGMSILVKQNLDSQLSDFAGTYNFIDVDGYNGEISISINNDNTIDLTFLTDDDSGTERVGPVSNFDENTNPGLWSFRTDMSGNGSEELWTMMLFEKVGKEILIVGVTEDGGTINEAEDKYDGLFGWDGDESHGGMIIGVKQ</sequence>
<protein>
    <submittedName>
        <fullName evidence="1">Uncharacterized protein</fullName>
    </submittedName>
</protein>
<dbReference type="Proteomes" id="UP000244089">
    <property type="component" value="Unassembled WGS sequence"/>
</dbReference>
<comment type="caution">
    <text evidence="1">The sequence shown here is derived from an EMBL/GenBank/DDBJ whole genome shotgun (WGS) entry which is preliminary data.</text>
</comment>
<name>A0A2T5RMV8_9FIRM</name>
<evidence type="ECO:0000313" key="1">
    <source>
        <dbReference type="EMBL" id="PTW00849.1"/>
    </source>
</evidence>
<dbReference type="RefSeq" id="WP_108138756.1">
    <property type="nucleotide sequence ID" value="NZ_QAXS01000006.1"/>
</dbReference>
<evidence type="ECO:0000313" key="2">
    <source>
        <dbReference type="Proteomes" id="UP000244089"/>
    </source>
</evidence>